<sequence>MRIEDKWEDGILYSVEFQVSLEGTVKNIRRNVVLPEELDFSELEKLVKKSFNLVTKVLFVEYCSDVLLLKNNG</sequence>
<evidence type="ECO:0000313" key="2">
    <source>
        <dbReference type="Proteomes" id="UP001290462"/>
    </source>
</evidence>
<dbReference type="EMBL" id="JAVBVO010000003">
    <property type="protein sequence ID" value="MDZ5759672.1"/>
    <property type="molecule type" value="Genomic_DNA"/>
</dbReference>
<accession>A0AAW9K7D2</accession>
<protein>
    <submittedName>
        <fullName evidence="1">Uncharacterized protein</fullName>
    </submittedName>
</protein>
<comment type="caution">
    <text evidence="1">The sequence shown here is derived from an EMBL/GenBank/DDBJ whole genome shotgun (WGS) entry which is preliminary data.</text>
</comment>
<dbReference type="RefSeq" id="WP_010052192.1">
    <property type="nucleotide sequence ID" value="NZ_CBCPHU010000004.1"/>
</dbReference>
<dbReference type="AlphaFoldDB" id="A0AAW9K7D2"/>
<evidence type="ECO:0000313" key="1">
    <source>
        <dbReference type="EMBL" id="MDZ5759672.1"/>
    </source>
</evidence>
<name>A0AAW9K7D2_CARML</name>
<reference evidence="1" key="1">
    <citation type="submission" date="2023-08" db="EMBL/GenBank/DDBJ databases">
        <title>Genomic characterization of piscicolin 126 produced by Carnobacterium maltaromaticum CM22 strain isolated from salmon (Salmo salar).</title>
        <authorList>
            <person name="Gonzalez-Gragera E."/>
            <person name="Garcia-Lopez J.D."/>
            <person name="Teso-Perez C."/>
            <person name="Gimenez-Hernandez I."/>
            <person name="Peralta-Sanchez J.M."/>
            <person name="Valdivia E."/>
            <person name="Montalban-Lopez M."/>
            <person name="Martin-Platero A.M."/>
            <person name="Banos A."/>
            <person name="Martinez-Bueno M."/>
        </authorList>
    </citation>
    <scope>NUCLEOTIDE SEQUENCE</scope>
    <source>
        <strain evidence="1">CM22</strain>
    </source>
</reference>
<gene>
    <name evidence="1" type="ORF">RAK27_13500</name>
</gene>
<dbReference type="Proteomes" id="UP001290462">
    <property type="component" value="Unassembled WGS sequence"/>
</dbReference>
<organism evidence="1 2">
    <name type="scientific">Carnobacterium maltaromaticum</name>
    <name type="common">Carnobacterium piscicola</name>
    <dbReference type="NCBI Taxonomy" id="2751"/>
    <lineage>
        <taxon>Bacteria</taxon>
        <taxon>Bacillati</taxon>
        <taxon>Bacillota</taxon>
        <taxon>Bacilli</taxon>
        <taxon>Lactobacillales</taxon>
        <taxon>Carnobacteriaceae</taxon>
        <taxon>Carnobacterium</taxon>
    </lineage>
</organism>
<proteinExistence type="predicted"/>